<sequence length="83" mass="9238">MTRGNQRDLSRVRNEKKAANGPKEKQGDFANRTNRDADIMRQKQMQAQAQKAGEKQGDGKKKVDLNAPNTNAGSNVVTNQKKK</sequence>
<reference evidence="3" key="1">
    <citation type="journal article" date="2020" name="J. Eukaryot. Microbiol.">
        <title>De novo Sequencing, Assembly and Annotation of the Transcriptome for the Free-Living Testate Amoeba Arcella intermedia.</title>
        <authorList>
            <person name="Ribeiro G.M."/>
            <person name="Porfirio-Sousa A.L."/>
            <person name="Maurer-Alcala X.X."/>
            <person name="Katz L.A."/>
            <person name="Lahr D.J.G."/>
        </authorList>
    </citation>
    <scope>NUCLEOTIDE SEQUENCE</scope>
</reference>
<dbReference type="EMBL" id="GIBP01012107">
    <property type="protein sequence ID" value="NDV41076.1"/>
    <property type="molecule type" value="Transcribed_RNA"/>
</dbReference>
<accession>A0A6B2LWX8</accession>
<evidence type="ECO:0000313" key="3">
    <source>
        <dbReference type="EMBL" id="NDV41076.1"/>
    </source>
</evidence>
<dbReference type="Pfam" id="PF04419">
    <property type="entry name" value="SERF-like_N"/>
    <property type="match status" value="1"/>
</dbReference>
<proteinExistence type="predicted"/>
<feature type="compositionally biased region" description="Basic and acidic residues" evidence="1">
    <location>
        <begin position="1"/>
        <end position="41"/>
    </location>
</feature>
<feature type="compositionally biased region" description="Polar residues" evidence="1">
    <location>
        <begin position="67"/>
        <end position="83"/>
    </location>
</feature>
<protein>
    <recommendedName>
        <fullName evidence="2">Small EDRK-rich factor-like N-terminal domain-containing protein</fullName>
    </recommendedName>
</protein>
<dbReference type="InterPro" id="IPR007513">
    <property type="entry name" value="SERF-like_N"/>
</dbReference>
<feature type="compositionally biased region" description="Basic and acidic residues" evidence="1">
    <location>
        <begin position="52"/>
        <end position="64"/>
    </location>
</feature>
<evidence type="ECO:0000259" key="2">
    <source>
        <dbReference type="Pfam" id="PF04419"/>
    </source>
</evidence>
<organism evidence="3">
    <name type="scientific">Arcella intermedia</name>
    <dbReference type="NCBI Taxonomy" id="1963864"/>
    <lineage>
        <taxon>Eukaryota</taxon>
        <taxon>Amoebozoa</taxon>
        <taxon>Tubulinea</taxon>
        <taxon>Elardia</taxon>
        <taxon>Arcellinida</taxon>
        <taxon>Sphaerothecina</taxon>
        <taxon>Arcellidae</taxon>
        <taxon>Arcella</taxon>
    </lineage>
</organism>
<dbReference type="AlphaFoldDB" id="A0A6B2LWX8"/>
<feature type="domain" description="Small EDRK-rich factor-like N-terminal" evidence="2">
    <location>
        <begin position="1"/>
        <end position="32"/>
    </location>
</feature>
<feature type="compositionally biased region" description="Low complexity" evidence="1">
    <location>
        <begin position="42"/>
        <end position="51"/>
    </location>
</feature>
<feature type="region of interest" description="Disordered" evidence="1">
    <location>
        <begin position="1"/>
        <end position="83"/>
    </location>
</feature>
<evidence type="ECO:0000256" key="1">
    <source>
        <dbReference type="SAM" id="MobiDB-lite"/>
    </source>
</evidence>
<name>A0A6B2LWX8_9EUKA</name>